<reference evidence="4" key="2">
    <citation type="submission" date="2022-06" db="UniProtKB">
        <authorList>
            <consortium name="EnsemblMetazoa"/>
        </authorList>
    </citation>
    <scope>IDENTIFICATION</scope>
    <source>
        <strain evidence="4">PS312</strain>
    </source>
</reference>
<dbReference type="InterPro" id="IPR031890">
    <property type="entry name" value="Fbxo30/Fbxo40"/>
</dbReference>
<dbReference type="Pfam" id="PF15965">
    <property type="entry name" value="zf-TRAF_2"/>
    <property type="match status" value="1"/>
</dbReference>
<dbReference type="InterPro" id="IPR001304">
    <property type="entry name" value="C-type_lectin-like"/>
</dbReference>
<organism evidence="4 5">
    <name type="scientific">Pristionchus pacificus</name>
    <name type="common">Parasitic nematode worm</name>
    <dbReference type="NCBI Taxonomy" id="54126"/>
    <lineage>
        <taxon>Eukaryota</taxon>
        <taxon>Metazoa</taxon>
        <taxon>Ecdysozoa</taxon>
        <taxon>Nematoda</taxon>
        <taxon>Chromadorea</taxon>
        <taxon>Rhabditida</taxon>
        <taxon>Rhabditina</taxon>
        <taxon>Diplogasteromorpha</taxon>
        <taxon>Diplogasteroidea</taxon>
        <taxon>Neodiplogasteridae</taxon>
        <taxon>Pristionchus</taxon>
    </lineage>
</organism>
<evidence type="ECO:0000313" key="4">
    <source>
        <dbReference type="EnsemblMetazoa" id="PPA00415.1"/>
    </source>
</evidence>
<name>A0A2A6BEX6_PRIPA</name>
<dbReference type="EnsemblMetazoa" id="PPA00415.1">
    <property type="protein sequence ID" value="PPA00415.1"/>
    <property type="gene ID" value="WBGene00089969"/>
</dbReference>
<dbReference type="InterPro" id="IPR013083">
    <property type="entry name" value="Znf_RING/FYVE/PHD"/>
</dbReference>
<dbReference type="GO" id="GO:0061630">
    <property type="term" value="F:ubiquitin protein ligase activity"/>
    <property type="evidence" value="ECO:0007669"/>
    <property type="project" value="InterPro"/>
</dbReference>
<dbReference type="InterPro" id="IPR016187">
    <property type="entry name" value="CTDL_fold"/>
</dbReference>
<protein>
    <submittedName>
        <fullName evidence="4">C-type lectin</fullName>
    </submittedName>
</protein>
<evidence type="ECO:0000313" key="5">
    <source>
        <dbReference type="Proteomes" id="UP000005239"/>
    </source>
</evidence>
<dbReference type="Pfam" id="PF00059">
    <property type="entry name" value="Lectin_C"/>
    <property type="match status" value="1"/>
</dbReference>
<dbReference type="CDD" id="cd00037">
    <property type="entry name" value="CLECT"/>
    <property type="match status" value="1"/>
</dbReference>
<evidence type="ECO:0000256" key="3">
    <source>
        <dbReference type="ARBA" id="ARBA00022833"/>
    </source>
</evidence>
<dbReference type="SUPFAM" id="SSF56436">
    <property type="entry name" value="C-type lectin-like"/>
    <property type="match status" value="1"/>
</dbReference>
<accession>A0A8R1YAH0</accession>
<keyword evidence="5" id="KW-1185">Reference proteome</keyword>
<dbReference type="InterPro" id="IPR001293">
    <property type="entry name" value="Znf_TRAF"/>
</dbReference>
<reference evidence="5" key="1">
    <citation type="journal article" date="2008" name="Nat. Genet.">
        <title>The Pristionchus pacificus genome provides a unique perspective on nematode lifestyle and parasitism.</title>
        <authorList>
            <person name="Dieterich C."/>
            <person name="Clifton S.W."/>
            <person name="Schuster L.N."/>
            <person name="Chinwalla A."/>
            <person name="Delehaunty K."/>
            <person name="Dinkelacker I."/>
            <person name="Fulton L."/>
            <person name="Fulton R."/>
            <person name="Godfrey J."/>
            <person name="Minx P."/>
            <person name="Mitreva M."/>
            <person name="Roeseler W."/>
            <person name="Tian H."/>
            <person name="Witte H."/>
            <person name="Yang S.P."/>
            <person name="Wilson R.K."/>
            <person name="Sommer R.J."/>
        </authorList>
    </citation>
    <scope>NUCLEOTIDE SEQUENCE [LARGE SCALE GENOMIC DNA]</scope>
    <source>
        <strain evidence="5">PS312</strain>
    </source>
</reference>
<dbReference type="AlphaFoldDB" id="A0A2A6BEX6"/>
<dbReference type="InterPro" id="IPR016186">
    <property type="entry name" value="C-type_lectin-like/link_sf"/>
</dbReference>
<sequence>MSEDDLHYSHCSFCIASACRFSACPLTECAVCYAVLHECKRDDHQEICRMEMVPCLNSSFGCPLSIRRSLLSRHLSVCPASVISCSHERARAPRDKPAKKELKAIGKMRKEKEHDCPLLIIEGYTYSRADRVRRRDEINIREPQLPLRPIVDGSLSDGLKPSSPLPEQDLNVDSSDDERKIEEARIKKLRGIFADCYMCQVDPCVQHFHTLGRSDVRWDRLMYLRSRPSYYHMDPFYAERNLMVSLHVEKIPEAARRSDNILKGHRGGTVYTRRCLAAVPRREVDEHHESQHVTGGDVDIESLIVRCPLWWRGCRFHTARIRPRGGQIRFIQELGAFSFRPEVFPSPILTDSSPLLDAPEWLICEVARFLSGVALNALTQTCKHLRNTLFSSVAVDRGVVSLKWTKQDRCRWTSLPVWSFPLTESSPHFDVNPLSDLCYHIGKCPYNEPNPLPEFTKTEQVAPVNGAVTCLKEAVRKAMHEEIRKRLTNVISSAIVIHLLLKFPLPSTKSLPNRLMTSTEMSLRSVALIVLSSVKPRVPLLIGSKTKMTYKAAVNHCEEQGGSLVNICSFFENQFVRGITRGADTWIEPKTECDYKNYLTGNEPTSVKECRVITDDWDGQWTAADCESEKHHAICEMKAPRPTPIAFRFRRFFGF</sequence>
<dbReference type="Proteomes" id="UP000005239">
    <property type="component" value="Unassembled WGS sequence"/>
</dbReference>
<dbReference type="PANTHER" id="PTHR15933">
    <property type="entry name" value="PROTEIN CBG16327"/>
    <property type="match status" value="1"/>
</dbReference>
<dbReference type="GO" id="GO:0008270">
    <property type="term" value="F:zinc ion binding"/>
    <property type="evidence" value="ECO:0007669"/>
    <property type="project" value="UniProtKB-KW"/>
</dbReference>
<evidence type="ECO:0000256" key="2">
    <source>
        <dbReference type="ARBA" id="ARBA00022771"/>
    </source>
</evidence>
<keyword evidence="3" id="KW-0862">Zinc</keyword>
<dbReference type="Gene3D" id="3.30.40.10">
    <property type="entry name" value="Zinc/RING finger domain, C3HC4 (zinc finger)"/>
    <property type="match status" value="1"/>
</dbReference>
<dbReference type="PROSITE" id="PS50145">
    <property type="entry name" value="ZF_TRAF"/>
    <property type="match status" value="1"/>
</dbReference>
<accession>A0A2A6BEX6</accession>
<dbReference type="InterPro" id="IPR001810">
    <property type="entry name" value="F-box_dom"/>
</dbReference>
<evidence type="ECO:0000256" key="1">
    <source>
        <dbReference type="ARBA" id="ARBA00022723"/>
    </source>
</evidence>
<dbReference type="Pfam" id="PF15966">
    <property type="entry name" value="F-box_4"/>
    <property type="match status" value="1"/>
</dbReference>
<dbReference type="PANTHER" id="PTHR15933:SF20">
    <property type="entry name" value="F-BOX DOMAIN-CONTAINING PROTEIN"/>
    <property type="match status" value="1"/>
</dbReference>
<keyword evidence="2" id="KW-0863">Zinc-finger</keyword>
<proteinExistence type="predicted"/>
<keyword evidence="1" id="KW-0479">Metal-binding</keyword>
<dbReference type="Gene3D" id="3.10.100.10">
    <property type="entry name" value="Mannose-Binding Protein A, subunit A"/>
    <property type="match status" value="1"/>
</dbReference>
<dbReference type="OrthoDB" id="5918172at2759"/>
<gene>
    <name evidence="4" type="primary">WBGene00089969</name>
</gene>